<evidence type="ECO:0000256" key="7">
    <source>
        <dbReference type="RuleBase" id="RU363032"/>
    </source>
</evidence>
<proteinExistence type="inferred from homology"/>
<keyword evidence="2 7" id="KW-0813">Transport</keyword>
<evidence type="ECO:0000313" key="9">
    <source>
        <dbReference type="EMBL" id="QEL12678.1"/>
    </source>
</evidence>
<keyword evidence="5 7" id="KW-1133">Transmembrane helix</keyword>
<comment type="subcellular location">
    <subcellularLocation>
        <location evidence="1 7">Cell membrane</location>
        <topology evidence="1 7">Multi-pass membrane protein</topology>
    </subcellularLocation>
</comment>
<keyword evidence="6 7" id="KW-0472">Membrane</keyword>
<feature type="transmembrane region" description="Helical" evidence="7">
    <location>
        <begin position="188"/>
        <end position="207"/>
    </location>
</feature>
<keyword evidence="10" id="KW-1185">Reference proteome</keyword>
<dbReference type="CDD" id="cd06261">
    <property type="entry name" value="TM_PBP2"/>
    <property type="match status" value="1"/>
</dbReference>
<evidence type="ECO:0000256" key="3">
    <source>
        <dbReference type="ARBA" id="ARBA00022475"/>
    </source>
</evidence>
<protein>
    <submittedName>
        <fullName evidence="9">Sugar ABC transporter permease</fullName>
    </submittedName>
</protein>
<dbReference type="SUPFAM" id="SSF161098">
    <property type="entry name" value="MetI-like"/>
    <property type="match status" value="1"/>
</dbReference>
<dbReference type="PANTHER" id="PTHR43005:SF1">
    <property type="entry name" value="SPERMIDINE_PUTRESCINE TRANSPORT SYSTEM PERMEASE PROTEIN"/>
    <property type="match status" value="1"/>
</dbReference>
<dbReference type="GO" id="GO:0055085">
    <property type="term" value="P:transmembrane transport"/>
    <property type="evidence" value="ECO:0007669"/>
    <property type="project" value="InterPro"/>
</dbReference>
<reference evidence="9 10" key="1">
    <citation type="submission" date="2019-08" db="EMBL/GenBank/DDBJ databases">
        <title>Complete genome sequence of Kushneria sp. YCWA18, a halophilic phosphate-solubilizing bacterium isolated from Daqiao saltern in China.</title>
        <authorList>
            <person name="Du G.-X."/>
            <person name="Qu L.-Y."/>
        </authorList>
    </citation>
    <scope>NUCLEOTIDE SEQUENCE [LARGE SCALE GENOMIC DNA]</scope>
    <source>
        <strain evidence="9 10">YCWA18</strain>
    </source>
</reference>
<dbReference type="PROSITE" id="PS50928">
    <property type="entry name" value="ABC_TM1"/>
    <property type="match status" value="1"/>
</dbReference>
<keyword evidence="3" id="KW-1003">Cell membrane</keyword>
<dbReference type="Gene3D" id="1.10.3720.10">
    <property type="entry name" value="MetI-like"/>
    <property type="match status" value="1"/>
</dbReference>
<dbReference type="Proteomes" id="UP000322553">
    <property type="component" value="Chromosome"/>
</dbReference>
<comment type="similarity">
    <text evidence="7">Belongs to the binding-protein-dependent transport system permease family.</text>
</comment>
<dbReference type="InterPro" id="IPR035906">
    <property type="entry name" value="MetI-like_sf"/>
</dbReference>
<dbReference type="Pfam" id="PF00528">
    <property type="entry name" value="BPD_transp_1"/>
    <property type="match status" value="1"/>
</dbReference>
<accession>A0A5C1A3B7</accession>
<name>A0A5C1A3B7_9GAMM</name>
<evidence type="ECO:0000313" key="10">
    <source>
        <dbReference type="Proteomes" id="UP000322553"/>
    </source>
</evidence>
<sequence length="280" mass="30561">MMSPALILLAVISLIPFFSIIWMSFNDVSLMGGLSFDFSGLENWQRLFTDPDIRSSWITSLIYFVATVGLEMILGTLIALLVHSLVRGGNLVLSLLLIPMFIAPVIVGLLGRFMLDPSHGLYAWLLQTIGLFNGNILGNVGSAMVAVVLMDVWEWTPLVALIVLAGLASVPGDIIEAAEMDGARYPQLLIHIILPSISGILLVALLIRAMDAIRFFAIIFITTQGGPADSTKIIPIRLYDIAFRFFDLGYAAAVGISMLVFSILVAIAFVRLFKRQETTS</sequence>
<evidence type="ECO:0000256" key="2">
    <source>
        <dbReference type="ARBA" id="ARBA00022448"/>
    </source>
</evidence>
<feature type="domain" description="ABC transmembrane type-1" evidence="8">
    <location>
        <begin position="57"/>
        <end position="269"/>
    </location>
</feature>
<keyword evidence="4 7" id="KW-0812">Transmembrane</keyword>
<feature type="transmembrane region" description="Helical" evidence="7">
    <location>
        <begin position="248"/>
        <end position="273"/>
    </location>
</feature>
<evidence type="ECO:0000256" key="5">
    <source>
        <dbReference type="ARBA" id="ARBA00022989"/>
    </source>
</evidence>
<dbReference type="InterPro" id="IPR000515">
    <property type="entry name" value="MetI-like"/>
</dbReference>
<organism evidence="9 10">
    <name type="scientific">Kushneria phosphatilytica</name>
    <dbReference type="NCBI Taxonomy" id="657387"/>
    <lineage>
        <taxon>Bacteria</taxon>
        <taxon>Pseudomonadati</taxon>
        <taxon>Pseudomonadota</taxon>
        <taxon>Gammaproteobacteria</taxon>
        <taxon>Oceanospirillales</taxon>
        <taxon>Halomonadaceae</taxon>
        <taxon>Kushneria</taxon>
    </lineage>
</organism>
<feature type="transmembrane region" description="Helical" evidence="7">
    <location>
        <begin position="122"/>
        <end position="149"/>
    </location>
</feature>
<feature type="transmembrane region" description="Helical" evidence="7">
    <location>
        <begin position="6"/>
        <end position="25"/>
    </location>
</feature>
<evidence type="ECO:0000256" key="4">
    <source>
        <dbReference type="ARBA" id="ARBA00022692"/>
    </source>
</evidence>
<dbReference type="OrthoDB" id="8417460at2"/>
<dbReference type="PANTHER" id="PTHR43005">
    <property type="entry name" value="BLR7065 PROTEIN"/>
    <property type="match status" value="1"/>
</dbReference>
<dbReference type="EMBL" id="CP043420">
    <property type="protein sequence ID" value="QEL12678.1"/>
    <property type="molecule type" value="Genomic_DNA"/>
</dbReference>
<feature type="transmembrane region" description="Helical" evidence="7">
    <location>
        <begin position="155"/>
        <end position="176"/>
    </location>
</feature>
<evidence type="ECO:0000259" key="8">
    <source>
        <dbReference type="PROSITE" id="PS50928"/>
    </source>
</evidence>
<dbReference type="GO" id="GO:0005886">
    <property type="term" value="C:plasma membrane"/>
    <property type="evidence" value="ECO:0007669"/>
    <property type="project" value="UniProtKB-SubCell"/>
</dbReference>
<feature type="transmembrane region" description="Helical" evidence="7">
    <location>
        <begin position="61"/>
        <end position="85"/>
    </location>
</feature>
<evidence type="ECO:0000256" key="6">
    <source>
        <dbReference type="ARBA" id="ARBA00023136"/>
    </source>
</evidence>
<evidence type="ECO:0000256" key="1">
    <source>
        <dbReference type="ARBA" id="ARBA00004651"/>
    </source>
</evidence>
<feature type="transmembrane region" description="Helical" evidence="7">
    <location>
        <begin position="91"/>
        <end position="110"/>
    </location>
</feature>
<dbReference type="KEGG" id="kuy:FY550_02180"/>
<gene>
    <name evidence="9" type="ORF">FY550_02180</name>
</gene>
<dbReference type="AlphaFoldDB" id="A0A5C1A3B7"/>